<proteinExistence type="predicted"/>
<feature type="domain" description="Vint" evidence="1">
    <location>
        <begin position="12"/>
        <end position="54"/>
    </location>
</feature>
<evidence type="ECO:0000313" key="4">
    <source>
        <dbReference type="Proteomes" id="UP000681720"/>
    </source>
</evidence>
<dbReference type="EMBL" id="CAJOBJ010091423">
    <property type="protein sequence ID" value="CAF4544856.1"/>
    <property type="molecule type" value="Genomic_DNA"/>
</dbReference>
<organism evidence="3 4">
    <name type="scientific">Rotaria magnacalcarata</name>
    <dbReference type="NCBI Taxonomy" id="392030"/>
    <lineage>
        <taxon>Eukaryota</taxon>
        <taxon>Metazoa</taxon>
        <taxon>Spiralia</taxon>
        <taxon>Gnathifera</taxon>
        <taxon>Rotifera</taxon>
        <taxon>Eurotatoria</taxon>
        <taxon>Bdelloidea</taxon>
        <taxon>Philodinida</taxon>
        <taxon>Philodinidae</taxon>
        <taxon>Rotaria</taxon>
    </lineage>
</organism>
<feature type="non-terminal residue" evidence="3">
    <location>
        <position position="55"/>
    </location>
</feature>
<evidence type="ECO:0000313" key="3">
    <source>
        <dbReference type="EMBL" id="CAF4558520.1"/>
    </source>
</evidence>
<gene>
    <name evidence="2" type="ORF">GIL414_LOCUS36588</name>
    <name evidence="3" type="ORF">GIL414_LOCUS37150</name>
</gene>
<comment type="caution">
    <text evidence="3">The sequence shown here is derived from an EMBL/GenBank/DDBJ whole genome shotgun (WGS) entry which is preliminary data.</text>
</comment>
<name>A0A8S2YLD5_9BILA</name>
<dbReference type="Proteomes" id="UP000681720">
    <property type="component" value="Unassembled WGS sequence"/>
</dbReference>
<evidence type="ECO:0000313" key="2">
    <source>
        <dbReference type="EMBL" id="CAF4544856.1"/>
    </source>
</evidence>
<protein>
    <recommendedName>
        <fullName evidence="1">Vint domain-containing protein</fullName>
    </recommendedName>
</protein>
<feature type="non-terminal residue" evidence="3">
    <location>
        <position position="1"/>
    </location>
</feature>
<reference evidence="3" key="1">
    <citation type="submission" date="2021-02" db="EMBL/GenBank/DDBJ databases">
        <authorList>
            <person name="Nowell W R."/>
        </authorList>
    </citation>
    <scope>NUCLEOTIDE SEQUENCE</scope>
</reference>
<evidence type="ECO:0000259" key="1">
    <source>
        <dbReference type="Pfam" id="PF14623"/>
    </source>
</evidence>
<dbReference type="InterPro" id="IPR039510">
    <property type="entry name" value="Vint_dom"/>
</dbReference>
<sequence>RRGDRLYPHGGTVNYVLKTICNNRQAQMVLLDTGLIITPWHPIRLNGTTWMLPCS</sequence>
<dbReference type="AlphaFoldDB" id="A0A8S2YLD5"/>
<dbReference type="Pfam" id="PF14623">
    <property type="entry name" value="Vint"/>
    <property type="match status" value="1"/>
</dbReference>
<accession>A0A8S2YLD5</accession>
<dbReference type="EMBL" id="CAJOBJ010094578">
    <property type="protein sequence ID" value="CAF4558520.1"/>
    <property type="molecule type" value="Genomic_DNA"/>
</dbReference>